<dbReference type="AlphaFoldDB" id="A0A8S1MKH0"/>
<gene>
    <name evidence="5" type="ORF">PSON_ATCC_30995.1.T0360193</name>
</gene>
<evidence type="ECO:0000256" key="4">
    <source>
        <dbReference type="SAM" id="Phobius"/>
    </source>
</evidence>
<dbReference type="Pfam" id="PF00230">
    <property type="entry name" value="MIP"/>
    <property type="match status" value="1"/>
</dbReference>
<feature type="transmembrane region" description="Helical" evidence="4">
    <location>
        <begin position="48"/>
        <end position="68"/>
    </location>
</feature>
<dbReference type="GO" id="GO:0012505">
    <property type="term" value="C:endomembrane system"/>
    <property type="evidence" value="ECO:0007669"/>
    <property type="project" value="UniProtKB-SubCell"/>
</dbReference>
<dbReference type="OrthoDB" id="3222at2759"/>
<comment type="subcellular location">
    <subcellularLocation>
        <location evidence="1">Endomembrane system</location>
        <topology evidence="1">Multi-pass membrane protein</topology>
    </subcellularLocation>
</comment>
<evidence type="ECO:0000256" key="2">
    <source>
        <dbReference type="ARBA" id="ARBA00022448"/>
    </source>
</evidence>
<proteinExistence type="predicted"/>
<organism evidence="5 6">
    <name type="scientific">Paramecium sonneborni</name>
    <dbReference type="NCBI Taxonomy" id="65129"/>
    <lineage>
        <taxon>Eukaryota</taxon>
        <taxon>Sar</taxon>
        <taxon>Alveolata</taxon>
        <taxon>Ciliophora</taxon>
        <taxon>Intramacronucleata</taxon>
        <taxon>Oligohymenophorea</taxon>
        <taxon>Peniculida</taxon>
        <taxon>Parameciidae</taxon>
        <taxon>Paramecium</taxon>
    </lineage>
</organism>
<name>A0A8S1MKH0_9CILI</name>
<dbReference type="InterPro" id="IPR034294">
    <property type="entry name" value="Aquaporin_transptr"/>
</dbReference>
<keyword evidence="4" id="KW-1133">Transmembrane helix</keyword>
<keyword evidence="3" id="KW-0677">Repeat</keyword>
<protein>
    <recommendedName>
        <fullName evidence="7">Aquaporin</fullName>
    </recommendedName>
</protein>
<feature type="transmembrane region" description="Helical" evidence="4">
    <location>
        <begin position="151"/>
        <end position="172"/>
    </location>
</feature>
<feature type="transmembrane region" description="Helical" evidence="4">
    <location>
        <begin position="234"/>
        <end position="259"/>
    </location>
</feature>
<dbReference type="InterPro" id="IPR000425">
    <property type="entry name" value="MIP"/>
</dbReference>
<reference evidence="5" key="1">
    <citation type="submission" date="2021-01" db="EMBL/GenBank/DDBJ databases">
        <authorList>
            <consortium name="Genoscope - CEA"/>
            <person name="William W."/>
        </authorList>
    </citation>
    <scope>NUCLEOTIDE SEQUENCE</scope>
</reference>
<keyword evidence="4" id="KW-0472">Membrane</keyword>
<keyword evidence="2" id="KW-0813">Transport</keyword>
<evidence type="ECO:0000313" key="5">
    <source>
        <dbReference type="EMBL" id="CAD8077565.1"/>
    </source>
</evidence>
<dbReference type="Proteomes" id="UP000692954">
    <property type="component" value="Unassembled WGS sequence"/>
</dbReference>
<comment type="caution">
    <text evidence="5">The sequence shown here is derived from an EMBL/GenBank/DDBJ whole genome shotgun (WGS) entry which is preliminary data.</text>
</comment>
<dbReference type="EMBL" id="CAJJDN010000036">
    <property type="protein sequence ID" value="CAD8077565.1"/>
    <property type="molecule type" value="Genomic_DNA"/>
</dbReference>
<feature type="transmembrane region" description="Helical" evidence="4">
    <location>
        <begin position="116"/>
        <end position="139"/>
    </location>
</feature>
<evidence type="ECO:0008006" key="7">
    <source>
        <dbReference type="Google" id="ProtNLM"/>
    </source>
</evidence>
<dbReference type="PANTHER" id="PTHR45665:SF9">
    <property type="entry name" value="AQUAPORIN-8"/>
    <property type="match status" value="1"/>
</dbReference>
<keyword evidence="6" id="KW-1185">Reference proteome</keyword>
<dbReference type="InterPro" id="IPR022357">
    <property type="entry name" value="MIP_CS"/>
</dbReference>
<dbReference type="PROSITE" id="PS00221">
    <property type="entry name" value="MIP"/>
    <property type="match status" value="1"/>
</dbReference>
<evidence type="ECO:0000313" key="6">
    <source>
        <dbReference type="Proteomes" id="UP000692954"/>
    </source>
</evidence>
<dbReference type="GO" id="GO:0016020">
    <property type="term" value="C:membrane"/>
    <property type="evidence" value="ECO:0007669"/>
    <property type="project" value="InterPro"/>
</dbReference>
<evidence type="ECO:0000256" key="3">
    <source>
        <dbReference type="ARBA" id="ARBA00022737"/>
    </source>
</evidence>
<dbReference type="GO" id="GO:0015250">
    <property type="term" value="F:water channel activity"/>
    <property type="evidence" value="ECO:0007669"/>
    <property type="project" value="TreeGrafter"/>
</dbReference>
<sequence>MEQSKQIQENDEHQNIVQQPQTHLIELDVEDPHQVPVKRPAPKTFGDLTIIFIFETIGTGLFAYGIVASNGSDILIAAYLYAAIFLTCKFTGGHVNPAVSFSFYCDDTISSWTLRIYWTAQLLGAVGGAWIAYLILGVVTSPSIKSTNIEWMLADLCGEAFGTFMFVLFIHIQVHEQTRQTNNDIAGIAWIALALFFSRQLSSHSGGCLNPAMGVGLELFEAFWLNDTTKLANFWVFLFAPLFGAYMASIFYNSIYLPLLKK</sequence>
<accession>A0A8S1MKH0</accession>
<dbReference type="PANTHER" id="PTHR45665">
    <property type="entry name" value="AQUAPORIN-8"/>
    <property type="match status" value="1"/>
</dbReference>
<keyword evidence="4" id="KW-0812">Transmembrane</keyword>
<feature type="transmembrane region" description="Helical" evidence="4">
    <location>
        <begin position="74"/>
        <end position="95"/>
    </location>
</feature>
<evidence type="ECO:0000256" key="1">
    <source>
        <dbReference type="ARBA" id="ARBA00004127"/>
    </source>
</evidence>